<dbReference type="InterPro" id="IPR001589">
    <property type="entry name" value="Actinin_actin-bd_CS"/>
</dbReference>
<dbReference type="InterPro" id="IPR036872">
    <property type="entry name" value="CH_dom_sf"/>
</dbReference>
<dbReference type="PANTHER" id="PTHR11915">
    <property type="entry name" value="SPECTRIN/FILAMIN RELATED CYTOSKELETAL PROTEIN"/>
    <property type="match status" value="1"/>
</dbReference>
<evidence type="ECO:0000256" key="9">
    <source>
        <dbReference type="ARBA" id="ARBA00022737"/>
    </source>
</evidence>
<dbReference type="GO" id="GO:0003779">
    <property type="term" value="F:actin binding"/>
    <property type="evidence" value="ECO:0007669"/>
    <property type="project" value="UniProtKB-KW"/>
</dbReference>
<dbReference type="GO" id="GO:0005543">
    <property type="term" value="F:phospholipid binding"/>
    <property type="evidence" value="ECO:0007669"/>
    <property type="project" value="InterPro"/>
</dbReference>
<dbReference type="InterPro" id="IPR041681">
    <property type="entry name" value="PH_9"/>
</dbReference>
<evidence type="ECO:0000313" key="18">
    <source>
        <dbReference type="EMBL" id="CAG9768666.1"/>
    </source>
</evidence>
<feature type="domain" description="Calponin-homology (CH)" evidence="17">
    <location>
        <begin position="178"/>
        <end position="283"/>
    </location>
</feature>
<dbReference type="InterPro" id="IPR011993">
    <property type="entry name" value="PH-like_dom_sf"/>
</dbReference>
<keyword evidence="19" id="KW-1185">Reference proteome</keyword>
<evidence type="ECO:0000256" key="14">
    <source>
        <dbReference type="SAM" id="MobiDB-lite"/>
    </source>
</evidence>
<keyword evidence="11" id="KW-0206">Cytoskeleton</keyword>
<evidence type="ECO:0000256" key="13">
    <source>
        <dbReference type="SAM" id="Coils"/>
    </source>
</evidence>
<keyword evidence="4" id="KW-0117">Actin capping</keyword>
<dbReference type="FunFam" id="1.20.58.60:FF:000020">
    <property type="entry name" value="Spectrin alpha chain, non-erythrocytic 1"/>
    <property type="match status" value="1"/>
</dbReference>
<protein>
    <recommendedName>
        <fullName evidence="20">Spectrin beta chain, non-erythrocytic 1</fullName>
    </recommendedName>
</protein>
<dbReference type="PROSITE" id="PS50002">
    <property type="entry name" value="SH3"/>
    <property type="match status" value="1"/>
</dbReference>
<feature type="domain" description="PH" evidence="16">
    <location>
        <begin position="3767"/>
        <end position="3875"/>
    </location>
</feature>
<evidence type="ECO:0000256" key="11">
    <source>
        <dbReference type="ARBA" id="ARBA00023212"/>
    </source>
</evidence>
<gene>
    <name evidence="18" type="ORF">CEUTPL_LOCUS9192</name>
</gene>
<dbReference type="Proteomes" id="UP001152799">
    <property type="component" value="Chromosome 5"/>
</dbReference>
<dbReference type="Gene3D" id="2.30.29.30">
    <property type="entry name" value="Pleckstrin-homology domain (PH domain)/Phosphotyrosine-binding domain (PTB)"/>
    <property type="match status" value="1"/>
</dbReference>
<feature type="region of interest" description="Disordered" evidence="14">
    <location>
        <begin position="3889"/>
        <end position="3908"/>
    </location>
</feature>
<dbReference type="FunFam" id="1.20.58.60:FF:000145">
    <property type="entry name" value="Spectrin beta chain, non-erythrocytic"/>
    <property type="match status" value="1"/>
</dbReference>
<dbReference type="GO" id="GO:0007274">
    <property type="term" value="P:neuromuscular synaptic transmission"/>
    <property type="evidence" value="ECO:0007669"/>
    <property type="project" value="UniProtKB-ARBA"/>
</dbReference>
<dbReference type="FunFam" id="1.20.58.60:FF:000007">
    <property type="entry name" value="Spectrin alpha chain non-erythrocytic 1"/>
    <property type="match status" value="1"/>
</dbReference>
<dbReference type="GO" id="GO:0005874">
    <property type="term" value="C:microtubule"/>
    <property type="evidence" value="ECO:0007669"/>
    <property type="project" value="UniProtKB-KW"/>
</dbReference>
<dbReference type="PRINTS" id="PR00683">
    <property type="entry name" value="SPECTRINPH"/>
</dbReference>
<feature type="region of interest" description="Disordered" evidence="14">
    <location>
        <begin position="3724"/>
        <end position="3755"/>
    </location>
</feature>
<dbReference type="FunFam" id="1.20.58.60:FF:000011">
    <property type="entry name" value="Spectrin beta chain"/>
    <property type="match status" value="1"/>
</dbReference>
<dbReference type="Pfam" id="PF15410">
    <property type="entry name" value="PH_9"/>
    <property type="match status" value="1"/>
</dbReference>
<dbReference type="GO" id="GO:0005085">
    <property type="term" value="F:guanyl-nucleotide exchange factor activity"/>
    <property type="evidence" value="ECO:0007669"/>
    <property type="project" value="UniProtKB-KW"/>
</dbReference>
<evidence type="ECO:0000256" key="5">
    <source>
        <dbReference type="ARBA" id="ARBA00022490"/>
    </source>
</evidence>
<dbReference type="FunFam" id="1.10.418.10:FF:000001">
    <property type="entry name" value="Actinin alpha 1"/>
    <property type="match status" value="1"/>
</dbReference>
<feature type="coiled-coil region" evidence="13">
    <location>
        <begin position="780"/>
        <end position="807"/>
    </location>
</feature>
<keyword evidence="9" id="KW-0677">Repeat</keyword>
<dbReference type="FunFam" id="1.20.58.60:FF:000191">
    <property type="entry name" value="Spectrin, beta, non-erythrocytic 5"/>
    <property type="match status" value="1"/>
</dbReference>
<dbReference type="CDD" id="cd21193">
    <property type="entry name" value="CH_beta_spectrin_rpt1"/>
    <property type="match status" value="1"/>
</dbReference>
<dbReference type="PROSITE" id="PS50003">
    <property type="entry name" value="PH_DOMAIN"/>
    <property type="match status" value="1"/>
</dbReference>
<keyword evidence="10" id="KW-0009">Actin-binding</keyword>
<dbReference type="SUPFAM" id="SSF46966">
    <property type="entry name" value="Spectrin repeat"/>
    <property type="match status" value="24"/>
</dbReference>
<dbReference type="PROSITE" id="PS00019">
    <property type="entry name" value="ACTININ_1"/>
    <property type="match status" value="1"/>
</dbReference>
<feature type="compositionally biased region" description="Basic and acidic residues" evidence="14">
    <location>
        <begin position="3960"/>
        <end position="3970"/>
    </location>
</feature>
<dbReference type="SUPFAM" id="SSF47576">
    <property type="entry name" value="Calponin-homology domain, CH-domain"/>
    <property type="match status" value="1"/>
</dbReference>
<dbReference type="PROSITE" id="PS00020">
    <property type="entry name" value="ACTININ_2"/>
    <property type="match status" value="1"/>
</dbReference>
<feature type="compositionally biased region" description="Basic and acidic residues" evidence="14">
    <location>
        <begin position="3621"/>
        <end position="3657"/>
    </location>
</feature>
<dbReference type="Pfam" id="PF00435">
    <property type="entry name" value="Spectrin"/>
    <property type="match status" value="29"/>
</dbReference>
<keyword evidence="5" id="KW-0963">Cytoplasm</keyword>
<dbReference type="GO" id="GO:0016328">
    <property type="term" value="C:lateral plasma membrane"/>
    <property type="evidence" value="ECO:0007669"/>
    <property type="project" value="UniProtKB-ARBA"/>
</dbReference>
<dbReference type="InterPro" id="IPR001605">
    <property type="entry name" value="PH_dom-spectrin-type"/>
</dbReference>
<evidence type="ECO:0000256" key="3">
    <source>
        <dbReference type="ARBA" id="ARBA00022443"/>
    </source>
</evidence>
<dbReference type="GO" id="GO:0051693">
    <property type="term" value="P:actin filament capping"/>
    <property type="evidence" value="ECO:0007669"/>
    <property type="project" value="UniProtKB-KW"/>
</dbReference>
<dbReference type="SUPFAM" id="SSF50729">
    <property type="entry name" value="PH domain-like"/>
    <property type="match status" value="1"/>
</dbReference>
<evidence type="ECO:0000256" key="4">
    <source>
        <dbReference type="ARBA" id="ARBA00022467"/>
    </source>
</evidence>
<dbReference type="Gene3D" id="2.30.30.40">
    <property type="entry name" value="SH3 Domains"/>
    <property type="match status" value="1"/>
</dbReference>
<feature type="region of interest" description="Disordered" evidence="14">
    <location>
        <begin position="3917"/>
        <end position="3978"/>
    </location>
</feature>
<dbReference type="EMBL" id="OU892281">
    <property type="protein sequence ID" value="CAG9768666.1"/>
    <property type="molecule type" value="Genomic_DNA"/>
</dbReference>
<dbReference type="SUPFAM" id="SSF50044">
    <property type="entry name" value="SH3-domain"/>
    <property type="match status" value="1"/>
</dbReference>
<evidence type="ECO:0000256" key="1">
    <source>
        <dbReference type="ARBA" id="ARBA00004245"/>
    </source>
</evidence>
<dbReference type="FunFam" id="1.20.58.60:FF:000017">
    <property type="entry name" value="Spectrin alpha chain, non-erythrocytic 1"/>
    <property type="match status" value="1"/>
</dbReference>
<dbReference type="Gene3D" id="1.20.58.60">
    <property type="match status" value="23"/>
</dbReference>
<dbReference type="OrthoDB" id="9942256at2759"/>
<feature type="domain" description="Calponin-homology (CH)" evidence="17">
    <location>
        <begin position="57"/>
        <end position="160"/>
    </location>
</feature>
<feature type="compositionally biased region" description="Polar residues" evidence="14">
    <location>
        <begin position="3894"/>
        <end position="3905"/>
    </location>
</feature>
<feature type="coiled-coil region" evidence="13">
    <location>
        <begin position="607"/>
        <end position="637"/>
    </location>
</feature>
<dbReference type="SMART" id="SM00033">
    <property type="entry name" value="CH"/>
    <property type="match status" value="2"/>
</dbReference>
<dbReference type="InterPro" id="IPR001849">
    <property type="entry name" value="PH_domain"/>
</dbReference>
<dbReference type="FunFam" id="1.20.58.60:FF:000019">
    <property type="entry name" value="Spectrin beta chain"/>
    <property type="match status" value="2"/>
</dbReference>
<dbReference type="SMART" id="SM00150">
    <property type="entry name" value="SPEC"/>
    <property type="match status" value="29"/>
</dbReference>
<feature type="coiled-coil region" evidence="13">
    <location>
        <begin position="1242"/>
        <end position="1269"/>
    </location>
</feature>
<reference evidence="18" key="1">
    <citation type="submission" date="2022-01" db="EMBL/GenBank/DDBJ databases">
        <authorList>
            <person name="King R."/>
        </authorList>
    </citation>
    <scope>NUCLEOTIDE SEQUENCE</scope>
</reference>
<accession>A0A9N9MRC4</accession>
<dbReference type="GO" id="GO:0007026">
    <property type="term" value="P:negative regulation of microtubule depolymerization"/>
    <property type="evidence" value="ECO:0007669"/>
    <property type="project" value="UniProtKB-ARBA"/>
</dbReference>
<evidence type="ECO:0000256" key="12">
    <source>
        <dbReference type="PROSITE-ProRule" id="PRU00192"/>
    </source>
</evidence>
<dbReference type="SMART" id="SM00326">
    <property type="entry name" value="SH3"/>
    <property type="match status" value="1"/>
</dbReference>
<dbReference type="Pfam" id="PF00018">
    <property type="entry name" value="SH3_1"/>
    <property type="match status" value="1"/>
</dbReference>
<organism evidence="18 19">
    <name type="scientific">Ceutorhynchus assimilis</name>
    <name type="common">cabbage seed weevil</name>
    <dbReference type="NCBI Taxonomy" id="467358"/>
    <lineage>
        <taxon>Eukaryota</taxon>
        <taxon>Metazoa</taxon>
        <taxon>Ecdysozoa</taxon>
        <taxon>Arthropoda</taxon>
        <taxon>Hexapoda</taxon>
        <taxon>Insecta</taxon>
        <taxon>Pterygota</taxon>
        <taxon>Neoptera</taxon>
        <taxon>Endopterygota</taxon>
        <taxon>Coleoptera</taxon>
        <taxon>Polyphaga</taxon>
        <taxon>Cucujiformia</taxon>
        <taxon>Curculionidae</taxon>
        <taxon>Ceutorhynchinae</taxon>
        <taxon>Ceutorhynchus</taxon>
    </lineage>
</organism>
<feature type="domain" description="SH3" evidence="15">
    <location>
        <begin position="862"/>
        <end position="919"/>
    </location>
</feature>
<dbReference type="GO" id="GO:0008017">
    <property type="term" value="F:microtubule binding"/>
    <property type="evidence" value="ECO:0007669"/>
    <property type="project" value="UniProtKB-ARBA"/>
</dbReference>
<evidence type="ECO:0000256" key="2">
    <source>
        <dbReference type="ARBA" id="ARBA00006826"/>
    </source>
</evidence>
<dbReference type="GO" id="GO:0016199">
    <property type="term" value="P:axon midline choice point recognition"/>
    <property type="evidence" value="ECO:0007669"/>
    <property type="project" value="UniProtKB-ARBA"/>
</dbReference>
<dbReference type="FunFam" id="1.10.418.10:FF:000043">
    <property type="entry name" value="Spectrin beta chain, non-erythrocytic"/>
    <property type="match status" value="1"/>
</dbReference>
<keyword evidence="7" id="KW-0344">Guanine-nucleotide releasing factor</keyword>
<evidence type="ECO:0000256" key="7">
    <source>
        <dbReference type="ARBA" id="ARBA00022658"/>
    </source>
</evidence>
<feature type="coiled-coil region" evidence="13">
    <location>
        <begin position="1558"/>
        <end position="1585"/>
    </location>
</feature>
<feature type="region of interest" description="Disordered" evidence="14">
    <location>
        <begin position="3621"/>
        <end position="3668"/>
    </location>
</feature>
<dbReference type="InterPro" id="IPR002017">
    <property type="entry name" value="Spectrin_repeat"/>
</dbReference>
<comment type="similarity">
    <text evidence="2">Belongs to the spectrin family.</text>
</comment>
<evidence type="ECO:0000256" key="6">
    <source>
        <dbReference type="ARBA" id="ARBA00022553"/>
    </source>
</evidence>
<dbReference type="GO" id="GO:0042062">
    <property type="term" value="P:long-term strengthening of neuromuscular junction"/>
    <property type="evidence" value="ECO:0007669"/>
    <property type="project" value="UniProtKB-ARBA"/>
</dbReference>
<evidence type="ECO:0000259" key="15">
    <source>
        <dbReference type="PROSITE" id="PS50002"/>
    </source>
</evidence>
<feature type="compositionally biased region" description="Low complexity" evidence="14">
    <location>
        <begin position="3919"/>
        <end position="3930"/>
    </location>
</feature>
<dbReference type="FunFam" id="2.30.29.30:FF:000024">
    <property type="entry name" value="Spectrin beta chain"/>
    <property type="match status" value="1"/>
</dbReference>
<dbReference type="GO" id="GO:0031594">
    <property type="term" value="C:neuromuscular junction"/>
    <property type="evidence" value="ECO:0007669"/>
    <property type="project" value="UniProtKB-ARBA"/>
</dbReference>
<evidence type="ECO:0000313" key="19">
    <source>
        <dbReference type="Proteomes" id="UP001152799"/>
    </source>
</evidence>
<keyword evidence="6" id="KW-0597">Phosphoprotein</keyword>
<feature type="coiled-coil region" evidence="13">
    <location>
        <begin position="1435"/>
        <end position="1472"/>
    </location>
</feature>
<dbReference type="InterPro" id="IPR001452">
    <property type="entry name" value="SH3_domain"/>
</dbReference>
<feature type="compositionally biased region" description="Polar residues" evidence="14">
    <location>
        <begin position="3936"/>
        <end position="3959"/>
    </location>
</feature>
<evidence type="ECO:0008006" key="20">
    <source>
        <dbReference type="Google" id="ProtNLM"/>
    </source>
</evidence>
<dbReference type="InterPro" id="IPR036028">
    <property type="entry name" value="SH3-like_dom_sf"/>
</dbReference>
<dbReference type="GO" id="GO:0045169">
    <property type="term" value="C:fusome"/>
    <property type="evidence" value="ECO:0007669"/>
    <property type="project" value="UniProtKB-ARBA"/>
</dbReference>
<keyword evidence="8" id="KW-0493">Microtubule</keyword>
<dbReference type="FunFam" id="2.30.30.40:FF:000279">
    <property type="entry name" value="Spectrin beta chain, non-erythrocytic"/>
    <property type="match status" value="1"/>
</dbReference>
<feature type="coiled-coil region" evidence="13">
    <location>
        <begin position="3347"/>
        <end position="3374"/>
    </location>
</feature>
<evidence type="ECO:0000259" key="17">
    <source>
        <dbReference type="PROSITE" id="PS50021"/>
    </source>
</evidence>
<evidence type="ECO:0000256" key="10">
    <source>
        <dbReference type="ARBA" id="ARBA00023203"/>
    </source>
</evidence>
<dbReference type="GO" id="GO:0048790">
    <property type="term" value="P:maintenance of presynaptic active zone structure"/>
    <property type="evidence" value="ECO:0007669"/>
    <property type="project" value="UniProtKB-ARBA"/>
</dbReference>
<proteinExistence type="inferred from homology"/>
<feature type="coiled-coil region" evidence="13">
    <location>
        <begin position="1037"/>
        <end position="1071"/>
    </location>
</feature>
<dbReference type="InterPro" id="IPR018159">
    <property type="entry name" value="Spectrin/alpha-actinin"/>
</dbReference>
<name>A0A9N9MRC4_9CUCU</name>
<dbReference type="SMART" id="SM00233">
    <property type="entry name" value="PH"/>
    <property type="match status" value="1"/>
</dbReference>
<dbReference type="InterPro" id="IPR001715">
    <property type="entry name" value="CH_dom"/>
</dbReference>
<evidence type="ECO:0000256" key="8">
    <source>
        <dbReference type="ARBA" id="ARBA00022701"/>
    </source>
</evidence>
<dbReference type="CDD" id="cd10571">
    <property type="entry name" value="PH_beta_spectrin"/>
    <property type="match status" value="1"/>
</dbReference>
<keyword evidence="13" id="KW-0175">Coiled coil</keyword>
<dbReference type="Gene3D" id="1.10.418.10">
    <property type="entry name" value="Calponin-like domain"/>
    <property type="match status" value="2"/>
</dbReference>
<evidence type="ECO:0000259" key="16">
    <source>
        <dbReference type="PROSITE" id="PS50003"/>
    </source>
</evidence>
<comment type="subcellular location">
    <subcellularLocation>
        <location evidence="1">Cytoplasm</location>
        <location evidence="1">Cytoskeleton</location>
    </subcellularLocation>
</comment>
<dbReference type="Pfam" id="PF00307">
    <property type="entry name" value="CH"/>
    <property type="match status" value="2"/>
</dbReference>
<keyword evidence="3 12" id="KW-0728">SH3 domain</keyword>
<dbReference type="PROSITE" id="PS50021">
    <property type="entry name" value="CH"/>
    <property type="match status" value="2"/>
</dbReference>
<sequence length="3978" mass="458440">MAESRAATSRQFSHAGSLQYETSASYTFQNRSNMSQRDEVQKFEQGRIKVLQEERLHIQKKTFTKWMNSFLQKVRMEVEDLFVDLADGRKLLKLLEIISGEKLAKPNNGKMRVHKIENVNKSLAFLHTKVRLESIGAEDIVDGNPRLILGLIWTIILRFQIQEIEIQLDEENESSEKKSAKDALLLWAQRKTNGYQGVEIKDFSSSWRTGLAFNALIHSHRPDLFDYNRLPGGKNIDNLNHAFDVANNELGIPSLLDAEDVDTSRPDEKSIMTYVASYYHTFARMKNEEKSGRRIAKIVSQMVEADKMKINYDRLTTDLLDWINLKIVELKDRNFANSLEGIQSLLLAFGQYRTQEKPPKYIERSEIEALYFNINTQLKELRQPMFNPADGKLVQDIERAWDILEKAEHSREVALRNELLRQQRLEHLNYKFEKKSILREGYLKEMIQVLSDARYGSNLAQVDATVKKHEAISADILAREERVHDLTQMCKELVGEKYRNSEKVKAREAVILQQWRDLIALLEKHKANLNRMGAIMAILREIDTTLASIEQLKIDLSSTDIGIHLMAVEDLLQRHALQELQVSSMGESERKLIRSGEQIAAQNPKEADILKKKLADLSEAYKELKDVSAQRKAILEEARNFYQFIQDQEDEEAWLIEKQRICQAGITAKDLRGVVSLQQKHKVLVDEIKRRRNKFDQLGATGIQLIEEKHPRSIEIEQLMERNKNAWILVEKLALERTKQLQDAVEAYQFYADANEAESWFLEKESILASKDLGSDEPSAASLLQRHKDLEGELNAYQGDIQSLNLQANGLIEAGISNLDLNAELDVDHVDDVQYEMRMIATEVYVDEPVEKVEYKNIVEERKVPQVRALYPFSDHGLTMVKGEVMFLLNKSNPDWWCVRKADGADGFAPANYVVEIEPRIIQVTVRKPETVRTVQKVKKTKMVKTKVPIKVRRPPRPTKRKMDDNNSVPKRQKQLNDTYTRLQEMAIARRALLEDAIRLFRFFRECDDFERWIRDKEKMLSVDDPNDSVLQAKRKYEKFVTDLSASTKRMDELEREVKEFERQNHSQIDKLRARFRQIQLAWQKLNRLKATKEKSLEGASSVELYNKLCEEARDWMLEKMMQLESDVLGHDLKTVQALQRRHDNLERELAPVEEKVNKVTLLANDVQAQYPSERHNVSQKQREIDALWAKVKEKAVDRRARLEDAVGQQIFTNGAKELLKWIADVKDRLNADNLVKDVQTAQTLLKNHQDLRAEIKTKDDEFKQLMELGLQLLKTNPELHQVKDFIDRLEAEQAAISRGWHEKEHWLQQCLRLQEFNKEADNIDAVTSAHLAFLEFSDLGNSLDEVEALQKQHRAFANTLSAQDERLAAFVKRADALIAEQHYDSQGIATRRDQVLERRQAVKAASQQRANALDASKNYQEFCAEAHDLQVWLAEKQKTASDESYRDLNNLERKLQKHEAFERELRANEGQLRSVTKLGSSLMAQGSYQKDEVALILQQLNDSWKNLVGVSLEKGKRLRQAEAQENYNSAVDDVKCKLDEIDGALRSSNVGVDLRSCRDLLKKHEALEIELHQVENRVKDLVVQSHDMSDEGHFDSETIRQNALVSHERLKQLETPAKARHAALEEALRFYKFGFEIDSEIQWINEHMPLATSEEVGNSLHQAQNFHKKNKKLQAEIVGHQAVIDKVLNNGQALIDQKHPERANIKQLCDKLRTTWAELEGNANKRGSKLDLSLKAQQYFFEASEVESWLNEKANILDSSDYGRDRDSATKLLTKHKALELELDTYNNIISEMGHGAQAMVKSGHPDSKLISERQASLERLVRSLQRKAAIRQNRLMESLFGHEYFVESGELESWIAENLQHASSEDYGQDYEHLLLLKNKFDDLKHKIEGGSDRYKQCESLAQKLLANESPYSSEIQTIQAQLEQSWNNLHEQVKKREERLNAAGEIHRFHRDVAEALQRIHAKNAALGTDLGRDLNSALTLYRKHEAFENELVVLEAQLQVLVLDASKLQQVYPTNKNKIQQQQALVVEAWNGLKERADLRKDQLQASIDLQKFLAQVRDLTNWATNLRLSMNAEEHVRSAARAQLLKSEHEALKGEIEAREVDFQATADNLAAMEQTGHYAATEAVERYKNLIKERENLHTAWQLKKIHLDQLSDLHIFLREAKLLEDATNTQEAALSKSDFGETVEEVANQLKKHEAFEKLVTHQDKNLEALMQSGNKLLNQDHYESKQIAQVLSEIQTKRHRVHQLCAQRKSLLLDALLYAEFIRDVSEAMNWIAEKQKKMDVEGKMSDNMNIAEKIKILQKHQAFHAEVSANIGRIEEVQGNGEKLIAKRHKASPEIQKQLNELQIVWAHFMQEVNHRNRGLEEAQDILNFTNMLEKLEAWIRDKEVMIQAGDTGRDYEHCQLLQRKLDDVDSDMRVDDAKIKNISSLADKLARQGQMGVVERRNAFIAKWHSLQGALDDYRAKLAAALEIHLFDRDVADTIERLQEKSKAMDVDDIGKNLSAVEALQRKQDALEIEVTAVQKKIHDDHQVVALDLSQKHSHSASHLEDKLQILESLLVTLHAVKQKRREQLAIAYFQEKFKADVKDLDVWVTETIKRMEAYDKPNSVSDAEAHLELHNELRAEINGRHEAFKTLIETGKDSPQKNNPIIVDNIAKLKQLQENIESSWEQTKHELEHEYDIQIFKEQANQLNNWFATKEAFLNNDDVGDTPRSVEILLRKHADFEVMLEKQLVRVEEITAAAQKILIVKPSSEVKDKLNTIISRKNRLLSKTSERKETLSKSKSLQQFLHNVSDVEIWLNQKLTVAGDESYRDPSNLQNKIQKHATFEAEVMASGERIQIVVEEGKELITSNHYAATEIAIRLDELENDWKHLQELSNLKRDRLNEAYQALLFNRSLEEFDGWLNEVEVQVNSVETGKDLASVNNFLKRHIALEQDIQQHSENCDQIHEASEQFVKSGHFMADEIKENAEAVITRYHHLKEPLQVRRDLLESSSMLLQFTRDVEDEVQWLTEKERLCSSPDLGLNLAAVQSLHKKHQVIEAELAAREPIVANLVSRATNLTRSNHPLSHIIKEKAGQVKLQLAQVRDLASIRKLRLQDALEAHLFYQEVIEALTWIKEKRPFLASREVGKDEDTAQSLQRKLEVLSLEIKAFKSNIDKLGKTADHLIEREHFDSETIAQKKIQLESEFNDLRKLVSEREVRLSEALQYFGFIHECTDVKDWMRDQTNKADSEEYGNDLEHVELLIQAFDTFHASLLNSEPRLVQCIENGNAIINAKSSYSSEVQQKVSELKGSWDDLIELANARKEALNGAKQVHLFDRTAEEIISWIQEKESDLIYGAYVQDSEAIEKLMRKHQALESEMKAIRDKVDYIVQEGNRLINEFPDTKDHIDDKKEDTFSAWEDLQLKVEREREFLLQSEQLQSYFDEYQELLAWINEMLAKITAPDLPQDCSEAELLIVRHKDYKTEIDSRMRVFSQFYDNGNAFIEKNHPLAHDIEDKITVLQQRIELLINIWSQRNIIYETNLDVQLFKREANTLESWMVLREDLLRDGKVGDSISQVEDLIKKHRDFEETVKSQEDKFEALKRMTLLEEAFTQQLKQEQLARQAEKERLEQEKLEKRKRQEMDRITQLRRQESGDREPRYSEIPEERPSANGTSHFGPAPLVMPNTSYQNSNSPLTPPIRVVSPPPVPGAPIVNLRKTNSVAQMFDRERIRRGSDHGVKRAESMKVGPGSKPVKRTPSFTTRRKGSFKSKHTDVVLPPVEAEAFLERKQILLPGSKRASNRAWKNSYTVLCGQLLCFFKNKDDFAASKASGAPLNIHNAACSVAEDYHKRKYTFRLIIVDGSEFLFSCVSEVDMMDWVNKIKFRARLPPSQQLLHFDVPKEPNDEISSQSSRTSSPDVADSVVLRNETHSNNGSVGSSQSSRHTLDSYGSGSRADSQSSPPRPNSTSGDQKMSHRIRELFGRKKRNSHM</sequence>
<dbReference type="CDD" id="cd00176">
    <property type="entry name" value="SPEC"/>
    <property type="match status" value="17"/>
</dbReference>
<dbReference type="GO" id="GO:0045170">
    <property type="term" value="C:spectrosome"/>
    <property type="evidence" value="ECO:0007669"/>
    <property type="project" value="UniProtKB-ARBA"/>
</dbReference>